<dbReference type="InterPro" id="IPR036097">
    <property type="entry name" value="HisK_dim/P_sf"/>
</dbReference>
<protein>
    <recommendedName>
        <fullName evidence="2">histidine kinase</fullName>
        <ecNumber evidence="2">2.7.13.3</ecNumber>
    </recommendedName>
</protein>
<dbReference type="CDD" id="cd00082">
    <property type="entry name" value="HisKA"/>
    <property type="match status" value="1"/>
</dbReference>
<keyword evidence="3 4" id="KW-0597">Phosphoprotein</keyword>
<keyword evidence="5" id="KW-0175">Coiled coil</keyword>
<feature type="non-terminal residue" evidence="11">
    <location>
        <position position="834"/>
    </location>
</feature>
<evidence type="ECO:0000256" key="2">
    <source>
        <dbReference type="ARBA" id="ARBA00012438"/>
    </source>
</evidence>
<sequence length="834" mass="92531">MAVYGIAEADDGSLWFGTFGGGVSRFDGKNWRTFNQDNGLADNFINIALKDSRGVLWFGTHNGVSRFDGKEWRSFHAGDGPANPAVYGICEDKSGNLWFGTYGGGISCFDGKNWRTFTAKDGLGSDFILTIFKDKSGKLWIGTDSGIAVYDGLSFRQFDPVEGLPKSACFTITERDNQFYFGTSHGLIRYDGSSIRWFNKSDGLISNQIVRNGAVMDRQGKLWLGTVSGVSFYDPELDRPGLVPPPVYITEVRSFDNRLLNNGCRLKFSEKHLKFNFTGICHSAPETVTYKYQLEGSSPEWYESAQNSVQYTHLPPGKYTFRVKAGNKDGAWSLSPAEFSFIIAPAFWSTWWFISLCAIGLGGMLYGIFKEGQKLKESKILKEKNIELHNALEFLKKEISERRQAEEALRGSEERFRFAVNNLPAVIWTVDPELKFTLSEGIGLKNLGLRTGEAVGKNLFEFFKTDDPEYLSIAMHLRALKGESVNYEQTFNNLTYAVHLEPLRDSLGNISGVYGIALDITESKLLEQERTRADKLESIGVLAGGIAHDFNNILTAILGNISLLKVLLPDDKKITEILTEAEHASLRARNLTQQLITFSKGGVPLRKICRLPGLLKEWSSFSLRGTNVKCKYSVPDNLWSVKVDENQISQVINNLVINASQAMPGGGEINIRAENITLKSNSHLPLEKGNYIKISVEDQGVGIAEEHLSKIFDPYFTTKQQGNGLGLTTSYSIVKKHEGHMEVQSRPGSGAVFSLYLPAAAEKAPKAVSSRSKVNNSQKKILFMDDDPAVREVALRILAELGHEAVQAGEGEQALDLYRNAAREGEPFDAVILD</sequence>
<dbReference type="InterPro" id="IPR000014">
    <property type="entry name" value="PAS"/>
</dbReference>
<feature type="modified residue" description="4-aspartylphosphate" evidence="4">
    <location>
        <position position="834"/>
    </location>
</feature>
<feature type="domain" description="PAC" evidence="10">
    <location>
        <begin position="481"/>
        <end position="532"/>
    </location>
</feature>
<dbReference type="InterPro" id="IPR004358">
    <property type="entry name" value="Sig_transdc_His_kin-like_C"/>
</dbReference>
<dbReference type="SUPFAM" id="SSF52172">
    <property type="entry name" value="CheY-like"/>
    <property type="match status" value="1"/>
</dbReference>
<dbReference type="CDD" id="cd00130">
    <property type="entry name" value="PAS"/>
    <property type="match status" value="1"/>
</dbReference>
<dbReference type="PROSITE" id="PS50110">
    <property type="entry name" value="RESPONSE_REGULATORY"/>
    <property type="match status" value="1"/>
</dbReference>
<evidence type="ECO:0000313" key="12">
    <source>
        <dbReference type="Proteomes" id="UP000176992"/>
    </source>
</evidence>
<keyword evidence="6" id="KW-1133">Transmembrane helix</keyword>
<feature type="transmembrane region" description="Helical" evidence="6">
    <location>
        <begin position="350"/>
        <end position="369"/>
    </location>
</feature>
<dbReference type="InterPro" id="IPR015943">
    <property type="entry name" value="WD40/YVTN_repeat-like_dom_sf"/>
</dbReference>
<dbReference type="InterPro" id="IPR011110">
    <property type="entry name" value="Reg_prop"/>
</dbReference>
<dbReference type="Pfam" id="PF00512">
    <property type="entry name" value="HisKA"/>
    <property type="match status" value="1"/>
</dbReference>
<proteinExistence type="predicted"/>
<dbReference type="PROSITE" id="PS50113">
    <property type="entry name" value="PAC"/>
    <property type="match status" value="1"/>
</dbReference>
<dbReference type="Pfam" id="PF08448">
    <property type="entry name" value="PAS_4"/>
    <property type="match status" value="1"/>
</dbReference>
<dbReference type="InterPro" id="IPR013656">
    <property type="entry name" value="PAS_4"/>
</dbReference>
<dbReference type="Gene3D" id="2.60.40.10">
    <property type="entry name" value="Immunoglobulins"/>
    <property type="match status" value="1"/>
</dbReference>
<dbReference type="Gene3D" id="3.40.50.2300">
    <property type="match status" value="1"/>
</dbReference>
<dbReference type="InterPro" id="IPR003594">
    <property type="entry name" value="HATPase_dom"/>
</dbReference>
<dbReference type="EMBL" id="MFIV01000016">
    <property type="protein sequence ID" value="OGF99607.1"/>
    <property type="molecule type" value="Genomic_DNA"/>
</dbReference>
<keyword evidence="6" id="KW-0812">Transmembrane</keyword>
<organism evidence="11 12">
    <name type="scientific">Candidatus Glassbacteria bacterium GWA2_58_10</name>
    <dbReference type="NCBI Taxonomy" id="1817865"/>
    <lineage>
        <taxon>Bacteria</taxon>
        <taxon>Candidatus Glassiibacteriota</taxon>
    </lineage>
</organism>
<dbReference type="SUPFAM" id="SSF47384">
    <property type="entry name" value="Homodimeric domain of signal transducing histidine kinase"/>
    <property type="match status" value="1"/>
</dbReference>
<dbReference type="Pfam" id="PF02518">
    <property type="entry name" value="HATPase_c"/>
    <property type="match status" value="1"/>
</dbReference>
<dbReference type="EC" id="2.7.13.3" evidence="2"/>
<dbReference type="Proteomes" id="UP000176992">
    <property type="component" value="Unassembled WGS sequence"/>
</dbReference>
<evidence type="ECO:0000259" key="9">
    <source>
        <dbReference type="PROSITE" id="PS50112"/>
    </source>
</evidence>
<comment type="catalytic activity">
    <reaction evidence="1">
        <text>ATP + protein L-histidine = ADP + protein N-phospho-L-histidine.</text>
        <dbReference type="EC" id="2.7.13.3"/>
    </reaction>
</comment>
<evidence type="ECO:0000256" key="4">
    <source>
        <dbReference type="PROSITE-ProRule" id="PRU00169"/>
    </source>
</evidence>
<evidence type="ECO:0000256" key="5">
    <source>
        <dbReference type="SAM" id="Coils"/>
    </source>
</evidence>
<dbReference type="InterPro" id="IPR000700">
    <property type="entry name" value="PAS-assoc_C"/>
</dbReference>
<dbReference type="SMART" id="SM00091">
    <property type="entry name" value="PAS"/>
    <property type="match status" value="1"/>
</dbReference>
<dbReference type="Pfam" id="PF07495">
    <property type="entry name" value="Y_Y_Y"/>
    <property type="match status" value="1"/>
</dbReference>
<feature type="domain" description="Histidine kinase" evidence="7">
    <location>
        <begin position="545"/>
        <end position="761"/>
    </location>
</feature>
<dbReference type="PROSITE" id="PS50109">
    <property type="entry name" value="HIS_KIN"/>
    <property type="match status" value="1"/>
</dbReference>
<reference evidence="11 12" key="1">
    <citation type="journal article" date="2016" name="Nat. Commun.">
        <title>Thousands of microbial genomes shed light on interconnected biogeochemical processes in an aquifer system.</title>
        <authorList>
            <person name="Anantharaman K."/>
            <person name="Brown C.T."/>
            <person name="Hug L.A."/>
            <person name="Sharon I."/>
            <person name="Castelle C.J."/>
            <person name="Probst A.J."/>
            <person name="Thomas B.C."/>
            <person name="Singh A."/>
            <person name="Wilkins M.J."/>
            <person name="Karaoz U."/>
            <person name="Brodie E.L."/>
            <person name="Williams K.H."/>
            <person name="Hubbard S.S."/>
            <person name="Banfield J.F."/>
        </authorList>
    </citation>
    <scope>NUCLEOTIDE SEQUENCE [LARGE SCALE GENOMIC DNA]</scope>
</reference>
<gene>
    <name evidence="11" type="ORF">A2Z86_10520</name>
</gene>
<dbReference type="InterPro" id="IPR001789">
    <property type="entry name" value="Sig_transdc_resp-reg_receiver"/>
</dbReference>
<comment type="caution">
    <text evidence="11">The sequence shown here is derived from an EMBL/GenBank/DDBJ whole genome shotgun (WGS) entry which is preliminary data.</text>
</comment>
<dbReference type="Gene3D" id="3.30.450.20">
    <property type="entry name" value="PAS domain"/>
    <property type="match status" value="1"/>
</dbReference>
<evidence type="ECO:0000259" key="10">
    <source>
        <dbReference type="PROSITE" id="PS50113"/>
    </source>
</evidence>
<dbReference type="InterPro" id="IPR005467">
    <property type="entry name" value="His_kinase_dom"/>
</dbReference>
<dbReference type="PRINTS" id="PR00344">
    <property type="entry name" value="BCTRLSENSOR"/>
</dbReference>
<dbReference type="Pfam" id="PF07494">
    <property type="entry name" value="Reg_prop"/>
    <property type="match status" value="3"/>
</dbReference>
<dbReference type="PANTHER" id="PTHR43065:SF42">
    <property type="entry name" value="TWO-COMPONENT SENSOR PPRA"/>
    <property type="match status" value="1"/>
</dbReference>
<dbReference type="InterPro" id="IPR036890">
    <property type="entry name" value="HATPase_C_sf"/>
</dbReference>
<evidence type="ECO:0000256" key="6">
    <source>
        <dbReference type="SAM" id="Phobius"/>
    </source>
</evidence>
<dbReference type="InterPro" id="IPR003661">
    <property type="entry name" value="HisK_dim/P_dom"/>
</dbReference>
<dbReference type="AlphaFoldDB" id="A0A1F5YHD9"/>
<dbReference type="SUPFAM" id="SSF63829">
    <property type="entry name" value="Calcium-dependent phosphotriesterase"/>
    <property type="match status" value="1"/>
</dbReference>
<dbReference type="InterPro" id="IPR011123">
    <property type="entry name" value="Y_Y_Y"/>
</dbReference>
<keyword evidence="6" id="KW-0472">Membrane</keyword>
<dbReference type="Gene3D" id="1.10.287.130">
    <property type="match status" value="1"/>
</dbReference>
<evidence type="ECO:0000259" key="7">
    <source>
        <dbReference type="PROSITE" id="PS50109"/>
    </source>
</evidence>
<dbReference type="NCBIfam" id="TIGR00229">
    <property type="entry name" value="sensory_box"/>
    <property type="match status" value="1"/>
</dbReference>
<dbReference type="SUPFAM" id="SSF55874">
    <property type="entry name" value="ATPase domain of HSP90 chaperone/DNA topoisomerase II/histidine kinase"/>
    <property type="match status" value="1"/>
</dbReference>
<dbReference type="Gene3D" id="2.130.10.10">
    <property type="entry name" value="YVTN repeat-like/Quinoprotein amine dehydrogenase"/>
    <property type="match status" value="2"/>
</dbReference>
<dbReference type="PANTHER" id="PTHR43065">
    <property type="entry name" value="SENSOR HISTIDINE KINASE"/>
    <property type="match status" value="1"/>
</dbReference>
<dbReference type="SMART" id="SM00388">
    <property type="entry name" value="HisKA"/>
    <property type="match status" value="1"/>
</dbReference>
<evidence type="ECO:0000259" key="8">
    <source>
        <dbReference type="PROSITE" id="PS50110"/>
    </source>
</evidence>
<dbReference type="PROSITE" id="PS50112">
    <property type="entry name" value="PAS"/>
    <property type="match status" value="1"/>
</dbReference>
<dbReference type="GO" id="GO:0000155">
    <property type="term" value="F:phosphorelay sensor kinase activity"/>
    <property type="evidence" value="ECO:0007669"/>
    <property type="project" value="InterPro"/>
</dbReference>
<dbReference type="Gene3D" id="3.30.565.10">
    <property type="entry name" value="Histidine kinase-like ATPase, C-terminal domain"/>
    <property type="match status" value="1"/>
</dbReference>
<evidence type="ECO:0000256" key="1">
    <source>
        <dbReference type="ARBA" id="ARBA00000085"/>
    </source>
</evidence>
<dbReference type="SMART" id="SM00387">
    <property type="entry name" value="HATPase_c"/>
    <property type="match status" value="1"/>
</dbReference>
<feature type="coiled-coil region" evidence="5">
    <location>
        <begin position="378"/>
        <end position="415"/>
    </location>
</feature>
<dbReference type="InterPro" id="IPR013783">
    <property type="entry name" value="Ig-like_fold"/>
</dbReference>
<feature type="domain" description="PAS" evidence="9">
    <location>
        <begin position="412"/>
        <end position="483"/>
    </location>
</feature>
<accession>A0A1F5YHD9</accession>
<evidence type="ECO:0000256" key="3">
    <source>
        <dbReference type="ARBA" id="ARBA00022553"/>
    </source>
</evidence>
<dbReference type="SUPFAM" id="SSF55785">
    <property type="entry name" value="PYP-like sensor domain (PAS domain)"/>
    <property type="match status" value="1"/>
</dbReference>
<dbReference type="InterPro" id="IPR035965">
    <property type="entry name" value="PAS-like_dom_sf"/>
</dbReference>
<evidence type="ECO:0000313" key="11">
    <source>
        <dbReference type="EMBL" id="OGF99607.1"/>
    </source>
</evidence>
<name>A0A1F5YHD9_9BACT</name>
<feature type="domain" description="Response regulatory" evidence="8">
    <location>
        <begin position="780"/>
        <end position="834"/>
    </location>
</feature>
<dbReference type="InterPro" id="IPR011006">
    <property type="entry name" value="CheY-like_superfamily"/>
</dbReference>